<dbReference type="AlphaFoldDB" id="A0A931F5U6"/>
<proteinExistence type="predicted"/>
<organism evidence="2 3">
    <name type="scientific">Halonatronomonas betaini</name>
    <dbReference type="NCBI Taxonomy" id="2778430"/>
    <lineage>
        <taxon>Bacteria</taxon>
        <taxon>Bacillati</taxon>
        <taxon>Bacillota</taxon>
        <taxon>Clostridia</taxon>
        <taxon>Halanaerobiales</taxon>
        <taxon>Halarsenatibacteraceae</taxon>
        <taxon>Halonatronomonas</taxon>
    </lineage>
</organism>
<feature type="region of interest" description="Disordered" evidence="1">
    <location>
        <begin position="114"/>
        <end position="134"/>
    </location>
</feature>
<dbReference type="Proteomes" id="UP000621436">
    <property type="component" value="Unassembled WGS sequence"/>
</dbReference>
<dbReference type="PIRSF" id="PIRSF021377">
    <property type="entry name" value="YtfJ"/>
    <property type="match status" value="1"/>
</dbReference>
<dbReference type="RefSeq" id="WP_270453024.1">
    <property type="nucleotide sequence ID" value="NZ_JADPIE010000002.1"/>
</dbReference>
<dbReference type="EMBL" id="JADPIE010000002">
    <property type="protein sequence ID" value="MBF8436225.1"/>
    <property type="molecule type" value="Genomic_DNA"/>
</dbReference>
<dbReference type="PANTHER" id="PTHR39162">
    <property type="entry name" value="GLL3345 PROTEIN"/>
    <property type="match status" value="1"/>
</dbReference>
<feature type="compositionally biased region" description="Acidic residues" evidence="1">
    <location>
        <begin position="124"/>
        <end position="134"/>
    </location>
</feature>
<comment type="caution">
    <text evidence="2">The sequence shown here is derived from an EMBL/GenBank/DDBJ whole genome shotgun (WGS) entry which is preliminary data.</text>
</comment>
<dbReference type="InterPro" id="IPR014229">
    <property type="entry name" value="Spore_YtfJ"/>
</dbReference>
<dbReference type="PANTHER" id="PTHR39162:SF1">
    <property type="entry name" value="SPORULATION PROTEIN YTFJ"/>
    <property type="match status" value="1"/>
</dbReference>
<sequence>MAMTQNVLETMYNKLDKFLKTETVIGEPMDLGNIKLIPIVTASFGMGGGIGEENKESNKSEGGGGGLGCRISPDAILVVKGDKVDLVKLDGKRSLDKLFEMMPELLEKVEGMAKAAKAQKEAATETEPEEAEEE</sequence>
<reference evidence="2" key="1">
    <citation type="submission" date="2020-11" db="EMBL/GenBank/DDBJ databases">
        <title>Halonatronomonas betainensis gen. nov., sp. nov. a novel haloalkaliphilic representative of the family Halanaerobiacae capable of betaine degradation.</title>
        <authorList>
            <person name="Boltyanskaya Y."/>
            <person name="Kevbrin V."/>
            <person name="Detkova E."/>
            <person name="Grouzdev D.S."/>
            <person name="Koziaeva V."/>
            <person name="Zhilina T."/>
        </authorList>
    </citation>
    <scope>NUCLEOTIDE SEQUENCE</scope>
    <source>
        <strain evidence="2">Z-7014</strain>
    </source>
</reference>
<evidence type="ECO:0000313" key="3">
    <source>
        <dbReference type="Proteomes" id="UP000621436"/>
    </source>
</evidence>
<keyword evidence="3" id="KW-1185">Reference proteome</keyword>
<evidence type="ECO:0000313" key="2">
    <source>
        <dbReference type="EMBL" id="MBF8436225.1"/>
    </source>
</evidence>
<protein>
    <submittedName>
        <fullName evidence="2">Sporulation protein</fullName>
    </submittedName>
</protein>
<accession>A0A931F5U6</accession>
<evidence type="ECO:0000256" key="1">
    <source>
        <dbReference type="SAM" id="MobiDB-lite"/>
    </source>
</evidence>
<gene>
    <name evidence="2" type="ORF">I0Q91_03965</name>
</gene>
<dbReference type="Pfam" id="PF09579">
    <property type="entry name" value="Spore_YtfJ"/>
    <property type="match status" value="1"/>
</dbReference>
<name>A0A931F5U6_9FIRM</name>